<name>A0AAR5PXI9_DENPD</name>
<keyword evidence="4" id="KW-1185">Reference proteome</keyword>
<dbReference type="RefSeq" id="XP_048521341.1">
    <property type="nucleotide sequence ID" value="XM_048665384.1"/>
</dbReference>
<reference evidence="3" key="2">
    <citation type="submission" date="2024-08" db="UniProtKB">
        <authorList>
            <consortium name="EnsemblMetazoa"/>
        </authorList>
    </citation>
    <scope>IDENTIFICATION</scope>
</reference>
<dbReference type="InterPro" id="IPR012547">
    <property type="entry name" value="PDDEXK_9"/>
</dbReference>
<accession>A0AAR5PXI9</accession>
<dbReference type="RefSeq" id="XP_048521959.1">
    <property type="nucleotide sequence ID" value="XM_048666002.1"/>
</dbReference>
<evidence type="ECO:0000313" key="3">
    <source>
        <dbReference type="EnsemblMetazoa" id="XP_019765667.1"/>
    </source>
</evidence>
<dbReference type="RefSeq" id="XP_048521348.1">
    <property type="nucleotide sequence ID" value="XM_048665391.1"/>
</dbReference>
<dbReference type="RefSeq" id="XP_048521960.1">
    <property type="nucleotide sequence ID" value="XM_048666003.1"/>
</dbReference>
<proteinExistence type="predicted"/>
<sequence>MSMKNRGAGTLSGVPSTSTAAAALLENESNKPKDEIIKLFFDSTDSGISRGIYQEECGCMSIRPQTSNDDSNRGFDSSKPQGFAEHLSLILRKTPTILGPSKPEFWPNFILGSLYTIPQFPNIKKDIYTKVEKIDVLTPQGHNTVNTKILKICFKQNDHTLVLKTFIAEDHKINSNKGYTENDMKNFRKNLMLEGRYSQSELDAMSTKLGITHNYQIVESIFYIATDHSLSVKELSKTNNNYQHKPPGSGEFQKIEYTDIDLKHLEDLASNNIDNVMFGIKTISQGLLQVYNSLKMQDTSKKGKSKFKKENKFGFEIKSEAAFQGFLYGILSLNFKYHYYLDIYVERIAGKGYADLILLSRKDNSHNKNWRAIPIVIEFKADETSSASAIDQAKGTGYLYNLSMRTISDQAVIVGINSKIDSDDVDKAINIKRENIPQPEGLINPLIRNMHDSTKTHANIRSNIEKELKHLYYSISNLAIKTDDNYLSRLILGEFLSEDGVEKLYVHNAGNTVTTFVFQAKNSNGWIMLNLVESSNNGKFQDVNLDKIKLPNNVQINSLTKIDIKVNHNSKLGWSPDERIRTDDKTKGKDDKKLYFFQNIEVFDHRDVSRFIKIHDYKKLTSTLRIANFFSRGNINTELEELSKSLISVQDMVNSESDFQAILHGTFFGKHDQLKTIKVLPEANPSKSGRIDLLICRREYMGSDVPQDEYILIMELKYAKDKKDSENKLNDANKQILKYISNLKSITDSRAIIPITLVFNKAANIAKDVIEYEVHANKDISHTSNPLSNSQTLQELADYLQKSHDDISSSQLDKQTFDEIEKTVNELAQIMAQPGAKTFFDKINKTLREIALSNLDTNNQNSANFADKNKINFLKKRLNDLLELVKNTQQFNPMTDSHNQPSNKKQKIDNRRTRSLNYIKEYQNISNMKISNTSSLVEGESHIVLNQEKTIDTENSSFNVASSGVSSRLQFWPINLMENLGILISSIVSVSWISDIMNYKPSESLSLLQADLPVKQHPSLNQCETVPTLLKMGDQWLNNTDMNGFLTVGILLVRKWTGCKPQSSELLSDNQAISRQLDIQSATLVDAFQKLVLKHARSCGIRSCISDNFEDSALYCKTIQQVRNKLAIGKIAAIPHLLYQQLVQNNIKKVSSKSTQAQANQLLARLADDIPNLQQKFLDYEQECLSYRKLAVKTMASQVCCNNIKRANVGILSQAISSMQQSEQLAQFPAVMTTKNNSEVFTNLTGVQM</sequence>
<dbReference type="AlphaFoldDB" id="A0AAR5PXI9"/>
<evidence type="ECO:0000256" key="1">
    <source>
        <dbReference type="SAM" id="Coils"/>
    </source>
</evidence>
<feature type="compositionally biased region" description="Polar residues" evidence="2">
    <location>
        <begin position="890"/>
        <end position="903"/>
    </location>
</feature>
<dbReference type="GeneID" id="125504266"/>
<dbReference type="Pfam" id="PF08011">
    <property type="entry name" value="PDDEXK_9"/>
    <property type="match status" value="1"/>
</dbReference>
<dbReference type="KEGG" id="dpa:125504055"/>
<dbReference type="RefSeq" id="XP_019765667.1">
    <property type="nucleotide sequence ID" value="XM_019910108.2"/>
</dbReference>
<dbReference type="GeneID" id="125504052"/>
<organism evidence="3 4">
    <name type="scientific">Dendroctonus ponderosae</name>
    <name type="common">Mountain pine beetle</name>
    <dbReference type="NCBI Taxonomy" id="77166"/>
    <lineage>
        <taxon>Eukaryota</taxon>
        <taxon>Metazoa</taxon>
        <taxon>Ecdysozoa</taxon>
        <taxon>Arthropoda</taxon>
        <taxon>Hexapoda</taxon>
        <taxon>Insecta</taxon>
        <taxon>Pterygota</taxon>
        <taxon>Neoptera</taxon>
        <taxon>Endopterygota</taxon>
        <taxon>Coleoptera</taxon>
        <taxon>Polyphaga</taxon>
        <taxon>Cucujiformia</taxon>
        <taxon>Curculionidae</taxon>
        <taxon>Scolytinae</taxon>
        <taxon>Dendroctonus</taxon>
    </lineage>
</organism>
<protein>
    <submittedName>
        <fullName evidence="3">Uncharacterized protein</fullName>
    </submittedName>
</protein>
<feature type="region of interest" description="Disordered" evidence="2">
    <location>
        <begin position="890"/>
        <end position="911"/>
    </location>
</feature>
<reference evidence="4" key="1">
    <citation type="journal article" date="2013" name="Genome Biol.">
        <title>Draft genome of the mountain pine beetle, Dendroctonus ponderosae Hopkins, a major forest pest.</title>
        <authorList>
            <person name="Keeling C.I."/>
            <person name="Yuen M.M."/>
            <person name="Liao N.Y."/>
            <person name="Docking T.R."/>
            <person name="Chan S.K."/>
            <person name="Taylor G.A."/>
            <person name="Palmquist D.L."/>
            <person name="Jackman S.D."/>
            <person name="Nguyen A."/>
            <person name="Li M."/>
            <person name="Henderson H."/>
            <person name="Janes J.K."/>
            <person name="Zhao Y."/>
            <person name="Pandoh P."/>
            <person name="Moore R."/>
            <person name="Sperling F.A."/>
            <person name="Huber D.P."/>
            <person name="Birol I."/>
            <person name="Jones S.J."/>
            <person name="Bohlmann J."/>
        </authorList>
    </citation>
    <scope>NUCLEOTIDE SEQUENCE</scope>
</reference>
<dbReference type="RefSeq" id="XP_048521340.1">
    <property type="nucleotide sequence ID" value="XM_048665383.1"/>
</dbReference>
<evidence type="ECO:0000313" key="4">
    <source>
        <dbReference type="Proteomes" id="UP000019118"/>
    </source>
</evidence>
<dbReference type="RefSeq" id="XP_048521347.1">
    <property type="nucleotide sequence ID" value="XM_048665390.1"/>
</dbReference>
<dbReference type="KEGG" id="dpa:109541289"/>
<dbReference type="GeneID" id="125504055"/>
<evidence type="ECO:0000256" key="2">
    <source>
        <dbReference type="SAM" id="MobiDB-lite"/>
    </source>
</evidence>
<dbReference type="EnsemblMetazoa" id="XM_019910108.1">
    <property type="protein sequence ID" value="XP_019765667.1"/>
    <property type="gene ID" value="LOC109541289"/>
</dbReference>
<dbReference type="Proteomes" id="UP000019118">
    <property type="component" value="Unassembled WGS sequence"/>
</dbReference>
<dbReference type="KEGG" id="dpa:125504266"/>
<keyword evidence="1" id="KW-0175">Coiled coil</keyword>
<feature type="coiled-coil region" evidence="1">
    <location>
        <begin position="1156"/>
        <end position="1183"/>
    </location>
</feature>
<dbReference type="KEGG" id="dpa:125504052"/>
<dbReference type="GeneID" id="109541289"/>